<reference evidence="1" key="1">
    <citation type="journal article" date="2021" name="Nat. Commun.">
        <title>Genetic determinants of endophytism in the Arabidopsis root mycobiome.</title>
        <authorList>
            <person name="Mesny F."/>
            <person name="Miyauchi S."/>
            <person name="Thiergart T."/>
            <person name="Pickel B."/>
            <person name="Atanasova L."/>
            <person name="Karlsson M."/>
            <person name="Huettel B."/>
            <person name="Barry K.W."/>
            <person name="Haridas S."/>
            <person name="Chen C."/>
            <person name="Bauer D."/>
            <person name="Andreopoulos W."/>
            <person name="Pangilinan J."/>
            <person name="LaButti K."/>
            <person name="Riley R."/>
            <person name="Lipzen A."/>
            <person name="Clum A."/>
            <person name="Drula E."/>
            <person name="Henrissat B."/>
            <person name="Kohler A."/>
            <person name="Grigoriev I.V."/>
            <person name="Martin F.M."/>
            <person name="Hacquard S."/>
        </authorList>
    </citation>
    <scope>NUCLEOTIDE SEQUENCE</scope>
    <source>
        <strain evidence="1">MPI-CAGE-CH-0243</strain>
    </source>
</reference>
<dbReference type="CDD" id="cd01741">
    <property type="entry name" value="GATase1_1"/>
    <property type="match status" value="1"/>
</dbReference>
<evidence type="ECO:0000313" key="2">
    <source>
        <dbReference type="Proteomes" id="UP000700596"/>
    </source>
</evidence>
<keyword evidence="1" id="KW-0315">Glutamine amidotransferase</keyword>
<protein>
    <submittedName>
        <fullName evidence="1">Class I glutamine amidotransferase-like protein</fullName>
    </submittedName>
</protein>
<dbReference type="Proteomes" id="UP000700596">
    <property type="component" value="Unassembled WGS sequence"/>
</dbReference>
<evidence type="ECO:0000313" key="1">
    <source>
        <dbReference type="EMBL" id="KAH7132573.1"/>
    </source>
</evidence>
<keyword evidence="2" id="KW-1185">Reference proteome</keyword>
<dbReference type="GO" id="GO:0005829">
    <property type="term" value="C:cytosol"/>
    <property type="evidence" value="ECO:0007669"/>
    <property type="project" value="TreeGrafter"/>
</dbReference>
<dbReference type="PANTHER" id="PTHR42695">
    <property type="entry name" value="GLUTAMINE AMIDOTRANSFERASE YLR126C-RELATED"/>
    <property type="match status" value="1"/>
</dbReference>
<dbReference type="GO" id="GO:0005634">
    <property type="term" value="C:nucleus"/>
    <property type="evidence" value="ECO:0007669"/>
    <property type="project" value="TreeGrafter"/>
</dbReference>
<dbReference type="OrthoDB" id="1669814at2759"/>
<dbReference type="SUPFAM" id="SSF52317">
    <property type="entry name" value="Class I glutamine amidotransferase-like"/>
    <property type="match status" value="1"/>
</dbReference>
<dbReference type="InterPro" id="IPR044992">
    <property type="entry name" value="ChyE-like"/>
</dbReference>
<sequence>MAVPETIRIAMLNADVPVPKVLPVWATYGRIFHALISAAASRASDQISISSIDYNVQKGEYPQSLSNVDVILITGSASSAYDDKEWIHQLNNYVQDIYNNHPHIKLFGSCFGHQLLCQSLLGDHGVKVEKDPKGFELGVKSIAITPIFRKMWELTPRVILNERGKEIVPENMRLQFVHGDHVTFSESTGLPGPWVNIGSTEHCAVQGVYQPGRVFTLQGHFEFDRFVNTEVLKYFSEVASLPVAEKEHLEAADRDDDSDVAADLVVRFLLEKSTGIEATTYSTTGGLLTPPQQD</sequence>
<proteinExistence type="predicted"/>
<gene>
    <name evidence="1" type="ORF">B0J11DRAFT_230860</name>
</gene>
<dbReference type="EMBL" id="JAGMWT010000003">
    <property type="protein sequence ID" value="KAH7132573.1"/>
    <property type="molecule type" value="Genomic_DNA"/>
</dbReference>
<dbReference type="PANTHER" id="PTHR42695:SF6">
    <property type="entry name" value="GLUTAMINE AMIDOTRANSFERASE DOMAIN-CONTAINING PROTEIN"/>
    <property type="match status" value="1"/>
</dbReference>
<dbReference type="Gene3D" id="3.40.50.880">
    <property type="match status" value="1"/>
</dbReference>
<name>A0A9P9IRJ4_9PLEO</name>
<comment type="caution">
    <text evidence="1">The sequence shown here is derived from an EMBL/GenBank/DDBJ whole genome shotgun (WGS) entry which is preliminary data.</text>
</comment>
<dbReference type="InterPro" id="IPR029062">
    <property type="entry name" value="Class_I_gatase-like"/>
</dbReference>
<organism evidence="1 2">
    <name type="scientific">Dendryphion nanum</name>
    <dbReference type="NCBI Taxonomy" id="256645"/>
    <lineage>
        <taxon>Eukaryota</taxon>
        <taxon>Fungi</taxon>
        <taxon>Dikarya</taxon>
        <taxon>Ascomycota</taxon>
        <taxon>Pezizomycotina</taxon>
        <taxon>Dothideomycetes</taxon>
        <taxon>Pleosporomycetidae</taxon>
        <taxon>Pleosporales</taxon>
        <taxon>Torulaceae</taxon>
        <taxon>Dendryphion</taxon>
    </lineage>
</organism>
<dbReference type="AlphaFoldDB" id="A0A9P9IRJ4"/>
<accession>A0A9P9IRJ4</accession>